<feature type="region of interest" description="Disordered" evidence="3">
    <location>
        <begin position="1465"/>
        <end position="1496"/>
    </location>
</feature>
<keyword evidence="2" id="KW-0175">Coiled coil</keyword>
<evidence type="ECO:0000259" key="4">
    <source>
        <dbReference type="SMART" id="SM00555"/>
    </source>
</evidence>
<feature type="region of interest" description="Disordered" evidence="3">
    <location>
        <begin position="122"/>
        <end position="172"/>
    </location>
</feature>
<feature type="region of interest" description="Disordered" evidence="3">
    <location>
        <begin position="684"/>
        <end position="704"/>
    </location>
</feature>
<feature type="compositionally biased region" description="Polar residues" evidence="3">
    <location>
        <begin position="989"/>
        <end position="1002"/>
    </location>
</feature>
<feature type="compositionally biased region" description="Acidic residues" evidence="3">
    <location>
        <begin position="755"/>
        <end position="774"/>
    </location>
</feature>
<dbReference type="InterPro" id="IPR022018">
    <property type="entry name" value="GIT1_C"/>
</dbReference>
<dbReference type="EMBL" id="OX365939">
    <property type="protein sequence ID" value="CAI4047129.1"/>
    <property type="molecule type" value="Genomic_DNA"/>
</dbReference>
<keyword evidence="6" id="KW-1185">Reference proteome</keyword>
<feature type="domain" description="GIT Spa2 homology (SHD)" evidence="4">
    <location>
        <begin position="295"/>
        <end position="324"/>
    </location>
</feature>
<feature type="domain" description="GIT Spa2 homology (SHD)" evidence="4">
    <location>
        <begin position="44"/>
        <end position="74"/>
    </location>
</feature>
<feature type="region of interest" description="Disordered" evidence="3">
    <location>
        <begin position="184"/>
        <end position="219"/>
    </location>
</feature>
<dbReference type="InterPro" id="IPR039892">
    <property type="entry name" value="Spa2/Sph1"/>
</dbReference>
<feature type="region of interest" description="Disordered" evidence="3">
    <location>
        <begin position="983"/>
        <end position="1037"/>
    </location>
</feature>
<evidence type="ECO:0000313" key="6">
    <source>
        <dbReference type="Proteomes" id="UP001162085"/>
    </source>
</evidence>
<feature type="compositionally biased region" description="Basic and acidic residues" evidence="3">
    <location>
        <begin position="263"/>
        <end position="273"/>
    </location>
</feature>
<feature type="compositionally biased region" description="Polar residues" evidence="3">
    <location>
        <begin position="156"/>
        <end position="172"/>
    </location>
</feature>
<dbReference type="PANTHER" id="PTHR21601:SF0">
    <property type="entry name" value="PROTEIN SPA2-RELATED"/>
    <property type="match status" value="1"/>
</dbReference>
<feature type="compositionally biased region" description="Basic and acidic residues" evidence="3">
    <location>
        <begin position="146"/>
        <end position="155"/>
    </location>
</feature>
<evidence type="ECO:0000256" key="3">
    <source>
        <dbReference type="SAM" id="MobiDB-lite"/>
    </source>
</evidence>
<dbReference type="SMART" id="SM00555">
    <property type="entry name" value="GIT"/>
    <property type="match status" value="4"/>
</dbReference>
<feature type="region of interest" description="Disordered" evidence="3">
    <location>
        <begin position="1528"/>
        <end position="1569"/>
    </location>
</feature>
<dbReference type="Gene3D" id="1.20.120.330">
    <property type="entry name" value="Nucleotidyltransferases domain 2"/>
    <property type="match status" value="1"/>
</dbReference>
<feature type="compositionally biased region" description="Polar residues" evidence="3">
    <location>
        <begin position="694"/>
        <end position="704"/>
    </location>
</feature>
<name>A0ABN8WMU1_SACUV</name>
<gene>
    <name evidence="5" type="primary">SUVZ12G0360</name>
    <name evidence="5" type="ORF">SUVZ_12G0360</name>
</gene>
<feature type="compositionally biased region" description="Pro residues" evidence="3">
    <location>
        <begin position="128"/>
        <end position="141"/>
    </location>
</feature>
<accession>A0ABN8WMU1</accession>
<dbReference type="Proteomes" id="UP001162085">
    <property type="component" value="Chromosome 12"/>
</dbReference>
<organism evidence="5 6">
    <name type="scientific">Saccharomyces uvarum</name>
    <name type="common">Yeast</name>
    <name type="synonym">Saccharomyces bayanus var. uvarum</name>
    <dbReference type="NCBI Taxonomy" id="230603"/>
    <lineage>
        <taxon>Eukaryota</taxon>
        <taxon>Fungi</taxon>
        <taxon>Dikarya</taxon>
        <taxon>Ascomycota</taxon>
        <taxon>Saccharomycotina</taxon>
        <taxon>Saccharomycetes</taxon>
        <taxon>Saccharomycetales</taxon>
        <taxon>Saccharomycetaceae</taxon>
        <taxon>Saccharomyces</taxon>
    </lineage>
</organism>
<evidence type="ECO:0000256" key="1">
    <source>
        <dbReference type="ARBA" id="ARBA00022737"/>
    </source>
</evidence>
<feature type="compositionally biased region" description="Polar residues" evidence="3">
    <location>
        <begin position="1465"/>
        <end position="1479"/>
    </location>
</feature>
<feature type="domain" description="GIT Spa2 homology (SHD)" evidence="4">
    <location>
        <begin position="333"/>
        <end position="358"/>
    </location>
</feature>
<dbReference type="Pfam" id="PF12205">
    <property type="entry name" value="GIT1_C"/>
    <property type="match status" value="1"/>
</dbReference>
<feature type="compositionally biased region" description="Polar residues" evidence="3">
    <location>
        <begin position="742"/>
        <end position="751"/>
    </location>
</feature>
<feature type="coiled-coil region" evidence="2">
    <location>
        <begin position="296"/>
        <end position="371"/>
    </location>
</feature>
<feature type="region of interest" description="Disordered" evidence="3">
    <location>
        <begin position="624"/>
        <end position="665"/>
    </location>
</feature>
<evidence type="ECO:0000256" key="2">
    <source>
        <dbReference type="SAM" id="Coils"/>
    </source>
</evidence>
<proteinExistence type="predicted"/>
<keyword evidence="1" id="KW-0677">Repeat</keyword>
<dbReference type="PANTHER" id="PTHR21601">
    <property type="entry name" value="SPA2 PROTEIN"/>
    <property type="match status" value="1"/>
</dbReference>
<dbReference type="Pfam" id="PF08518">
    <property type="entry name" value="GIT_SHD"/>
    <property type="match status" value="2"/>
</dbReference>
<dbReference type="InterPro" id="IPR013724">
    <property type="entry name" value="GIT_SHD"/>
</dbReference>
<feature type="compositionally biased region" description="Basic and acidic residues" evidence="3">
    <location>
        <begin position="196"/>
        <end position="208"/>
    </location>
</feature>
<feature type="region of interest" description="Disordered" evidence="3">
    <location>
        <begin position="728"/>
        <end position="774"/>
    </location>
</feature>
<protein>
    <recommendedName>
        <fullName evidence="4">GIT Spa2 homology (SHD) domain-containing protein</fullName>
    </recommendedName>
</protein>
<evidence type="ECO:0000313" key="5">
    <source>
        <dbReference type="EMBL" id="CAI4047129.1"/>
    </source>
</evidence>
<sequence length="1724" mass="191018">MGTSSEVSLAHHRDIYHYYVSLKTFFEVTGENRDRSNSTRAQKARAKLLKLSSSQFYELSTDVSDELQRRIGEDANQPDYLLPRANFHMKRNQARQKLANLSQTRFNDLLDDILFEIKRRGFNKDLDSPPPPPQQPQPQPQPTKQEVVRDSDDSVKTSTNSPKAQVAPNVSVQPSLIIPKMASIDWSSEEEDEEEAKAKEPEKEKASTDEEEEAKPSLEPIVTKSAVPDSQVLVHDITSMVKTPTTTQKNYWDVNDSPIIKVDNDIDKDKNGEQLKSPETPNLEDDNSSSVMEDRIKELTDVNSDLHSQIEDLNAKLASLTNEKEKEKDSTNNHTIDESFQKELLLLNSQIGELSIENENLKQKISESELSQRKNDSNHNLKITDVFISKYSSIDGLIPVQYILNASNLITQFTTRLSAVGKGRSTAISHHVSKELFQILSQLSNLVSQLLFSADLLQYKDQIILLKASLSHAITSIRYFSVYGPVLVPKITVQAAVSEISFAICNLIDSAKIKSDSVVNNTIAGEDNRQMLEYSPQIATTPMTPTFPAAPSSTINMKKEFINPHESAFFLNDVEEEESPVKPLKITQKAINSPIIKPSSNMIPTTSRKPSGTGLFSLMIDSSTAKNNSHKDDCDKYVSPIKPATSASNSTSNKNSEIPKLTLPPQSDVYSTIVPVENRIPNIKIENSEEGQEKSTNISDAGPTALTSSIADKLKHFDQKADNKLLMKENSTTSEQSKLKPNLSNKFISSMNDVSTDEDSNSDTNKDEDEDDDDDFTYMALKQTMKREGSKIGRKNDHESSAKKIELDMNGSPESVKITSPELVRKVASPEAVKKAGSPELAEKVASPDVLKNIVFTEAIKKTTSPETISKPALPEAIKKATSPEAIKKTAPSEVLKNNMFPKAISKTAPSETLMDTGFPEVKEKNASPQVLKKIVFPVATGKMTSPEVIKKAAGAIKKTNDLPEINKSYTETATLIEPTNMDTEDMDLNTSRTDVDSNPSIKQEEDDEEKEEAFNQVKTTSQKIAAEEEEDDINNARNDYKAESIAQTHISREDLNEVSNGYKAKGIAQTHNSREDRNEVPNGVNVKGATQADIAHEESNGYKAKGIPQTHNALEDLNEVPNGFNVKGATQADIAHEESNGYKAKGIPQTHNALEDLNEVPNGYKAKGLAQTHVAQKHNAREDLNEVSNGYKAKGIAQADIAHEESNGYKAKSIPLTSIAHEDRSEVPNDFRMKGATQTGIAREDLNEVSNSYKAKSIPQTSFSHEDFNEVPNSYKAKGIDLSYIAREDLNEVPDGFNVKDATQTDIAHEESNGYKAKSIPQTSISHEDFNEVPNSYKAKGIAQADIAHEESNGYKAKGIPQTHNALEDHNEVPNGFNVKGATQADIAHEESNGYKAKSIPQTSISHEDFNEVPNSYKAKGIAQSHIAREDFNKVPNGYEANNVAQTHIGEEKHSLINSIENTQVKKSNHVPNSSNKLVNEGKPKLNDGAPNSVSVKNISGIVAHHQDHDSDDDDSSYQFIPMRHEGQQREQAVMDESEEEEEEEESEEEEEGSEEEDSDFDVDTFDIENPDNTLSELLLYLEHQTMDVISTIQSLLTSIKKPQATKGNLRGESNAINQVIGQMVDATSISMQQSRNANLKKHGDWVVQSLRDCSRRMTILCQLNINGVLTRDNNDEDYADKNFKQRLAGIAFDVAKCTKELVKTVEEASLKDEISYLNSRLK</sequence>
<feature type="domain" description="GIT Spa2 homology (SHD)" evidence="4">
    <location>
        <begin position="94"/>
        <end position="124"/>
    </location>
</feature>
<feature type="compositionally biased region" description="Low complexity" evidence="3">
    <location>
        <begin position="644"/>
        <end position="656"/>
    </location>
</feature>
<reference evidence="5" key="1">
    <citation type="submission" date="2022-10" db="EMBL/GenBank/DDBJ databases">
        <authorList>
            <person name="Byrne P K."/>
        </authorList>
    </citation>
    <scope>NUCLEOTIDE SEQUENCE</scope>
    <source>
        <strain evidence="5">ZP964</strain>
    </source>
</reference>
<feature type="region of interest" description="Disordered" evidence="3">
    <location>
        <begin position="263"/>
        <end position="291"/>
    </location>
</feature>
<feature type="compositionally biased region" description="Acidic residues" evidence="3">
    <location>
        <begin position="1535"/>
        <end position="1569"/>
    </location>
</feature>